<dbReference type="EMBL" id="JAQQWN010000009">
    <property type="protein sequence ID" value="KAK8065443.1"/>
    <property type="molecule type" value="Genomic_DNA"/>
</dbReference>
<name>A0ABR1V2M3_9PEZI</name>
<sequence length="145" mass="16651">MAAPSGYTPEFPSTFSPTEKLRDFIPSFFQVSDDGSRNEEWVGCFCSDATLVMGGDEAQGTERIRQLRSRMWDKVASRKHSVHHFSEATGREPHEKGERNFMLKGEVEYQLKTGETKTVPWTAHAKVKEDGDRIRFVYYKVEIRA</sequence>
<reference evidence="1 2" key="1">
    <citation type="submission" date="2023-01" db="EMBL/GenBank/DDBJ databases">
        <title>Analysis of 21 Apiospora genomes using comparative genomics revels a genus with tremendous synthesis potential of carbohydrate active enzymes and secondary metabolites.</title>
        <authorList>
            <person name="Sorensen T."/>
        </authorList>
    </citation>
    <scope>NUCLEOTIDE SEQUENCE [LARGE SCALE GENOMIC DNA]</scope>
    <source>
        <strain evidence="1 2">CBS 114990</strain>
    </source>
</reference>
<dbReference type="PANTHER" id="PTHR39401:SF1">
    <property type="entry name" value="SNOAL-LIKE DOMAIN-CONTAINING PROTEIN"/>
    <property type="match status" value="1"/>
</dbReference>
<dbReference type="PANTHER" id="PTHR39401">
    <property type="entry name" value="SNOAL-LIKE DOMAIN-CONTAINING PROTEIN"/>
    <property type="match status" value="1"/>
</dbReference>
<dbReference type="Gene3D" id="3.10.450.50">
    <property type="match status" value="1"/>
</dbReference>
<dbReference type="Proteomes" id="UP001433268">
    <property type="component" value="Unassembled WGS sequence"/>
</dbReference>
<dbReference type="InterPro" id="IPR032710">
    <property type="entry name" value="NTF2-like_dom_sf"/>
</dbReference>
<dbReference type="GeneID" id="92049564"/>
<protein>
    <submittedName>
        <fullName evidence="1">Uncharacterized protein</fullName>
    </submittedName>
</protein>
<comment type="caution">
    <text evidence="1">The sequence shown here is derived from an EMBL/GenBank/DDBJ whole genome shotgun (WGS) entry which is preliminary data.</text>
</comment>
<keyword evidence="2" id="KW-1185">Reference proteome</keyword>
<gene>
    <name evidence="1" type="ORF">PG997_012190</name>
</gene>
<organism evidence="1 2">
    <name type="scientific">Apiospora hydei</name>
    <dbReference type="NCBI Taxonomy" id="1337664"/>
    <lineage>
        <taxon>Eukaryota</taxon>
        <taxon>Fungi</taxon>
        <taxon>Dikarya</taxon>
        <taxon>Ascomycota</taxon>
        <taxon>Pezizomycotina</taxon>
        <taxon>Sordariomycetes</taxon>
        <taxon>Xylariomycetidae</taxon>
        <taxon>Amphisphaeriales</taxon>
        <taxon>Apiosporaceae</taxon>
        <taxon>Apiospora</taxon>
    </lineage>
</organism>
<evidence type="ECO:0000313" key="2">
    <source>
        <dbReference type="Proteomes" id="UP001433268"/>
    </source>
</evidence>
<dbReference type="RefSeq" id="XP_066662196.1">
    <property type="nucleotide sequence ID" value="XM_066816504.1"/>
</dbReference>
<accession>A0ABR1V2M3</accession>
<dbReference type="SUPFAM" id="SSF54427">
    <property type="entry name" value="NTF2-like"/>
    <property type="match status" value="1"/>
</dbReference>
<evidence type="ECO:0000313" key="1">
    <source>
        <dbReference type="EMBL" id="KAK8065443.1"/>
    </source>
</evidence>
<proteinExistence type="predicted"/>